<accession>A0A939K0C5</accession>
<proteinExistence type="predicted"/>
<organism evidence="1 2">
    <name type="scientific">Fibrella aquatilis</name>
    <dbReference type="NCBI Taxonomy" id="2817059"/>
    <lineage>
        <taxon>Bacteria</taxon>
        <taxon>Pseudomonadati</taxon>
        <taxon>Bacteroidota</taxon>
        <taxon>Cytophagia</taxon>
        <taxon>Cytophagales</taxon>
        <taxon>Spirosomataceae</taxon>
        <taxon>Fibrella</taxon>
    </lineage>
</organism>
<protein>
    <submittedName>
        <fullName evidence="1">NRDE family protein</fullName>
    </submittedName>
</protein>
<dbReference type="InterPro" id="IPR008551">
    <property type="entry name" value="TANGO2"/>
</dbReference>
<evidence type="ECO:0000313" key="1">
    <source>
        <dbReference type="EMBL" id="MBO0932333.1"/>
    </source>
</evidence>
<reference evidence="1 2" key="1">
    <citation type="submission" date="2021-03" db="EMBL/GenBank/DDBJ databases">
        <title>Fibrella sp. HMF5036 genome sequencing and assembly.</title>
        <authorList>
            <person name="Kang H."/>
            <person name="Kim H."/>
            <person name="Bae S."/>
            <person name="Joh K."/>
        </authorList>
    </citation>
    <scope>NUCLEOTIDE SEQUENCE [LARGE SCALE GENOMIC DNA]</scope>
    <source>
        <strain evidence="1 2">HMF5036</strain>
    </source>
</reference>
<dbReference type="AlphaFoldDB" id="A0A939K0C5"/>
<comment type="caution">
    <text evidence="1">The sequence shown here is derived from an EMBL/GenBank/DDBJ whole genome shotgun (WGS) entry which is preliminary data.</text>
</comment>
<dbReference type="EMBL" id="JAFMYU010000011">
    <property type="protein sequence ID" value="MBO0932333.1"/>
    <property type="molecule type" value="Genomic_DNA"/>
</dbReference>
<sequence length="243" mass="26951">MCTATYIPLSPDRFILTHSRDEQSVRPAALPPRTQYIGGRAVTYPVDPQGGGTWIASTNNTVVCLLNGAFTAHQKQPFYKHSRGLVIPHFLGYSSAAAFVLSYPFAGIEPFTLLVVEAGKLLVIRWTGVQRFVEKPDANQPHIWSSVTLYDPLMQQKRERWFANWCATQATPTVADVRRFHQTAGDGDPATSLLMSRAGTLQTISLTSIDYNANRAVPGQMIYQDFTKHLSQHPNPLLTHANA</sequence>
<gene>
    <name evidence="1" type="ORF">J2I48_15080</name>
</gene>
<dbReference type="Proteomes" id="UP000664795">
    <property type="component" value="Unassembled WGS sequence"/>
</dbReference>
<dbReference type="Pfam" id="PF05742">
    <property type="entry name" value="TANGO2"/>
    <property type="match status" value="1"/>
</dbReference>
<dbReference type="RefSeq" id="WP_207336296.1">
    <property type="nucleotide sequence ID" value="NZ_JAFMYU010000011.1"/>
</dbReference>
<keyword evidence="2" id="KW-1185">Reference proteome</keyword>
<evidence type="ECO:0000313" key="2">
    <source>
        <dbReference type="Proteomes" id="UP000664795"/>
    </source>
</evidence>
<name>A0A939K0C5_9BACT</name>